<organism evidence="1 2">
    <name type="scientific">Enhydrobacter aerosaccus</name>
    <dbReference type="NCBI Taxonomy" id="225324"/>
    <lineage>
        <taxon>Bacteria</taxon>
        <taxon>Pseudomonadati</taxon>
        <taxon>Pseudomonadota</taxon>
        <taxon>Alphaproteobacteria</taxon>
        <taxon>Hyphomicrobiales</taxon>
        <taxon>Enhydrobacter</taxon>
    </lineage>
</organism>
<dbReference type="NCBIfam" id="TIGR02466">
    <property type="entry name" value="TIGR02466 family protein"/>
    <property type="match status" value="1"/>
</dbReference>
<accession>A0A1T4JMC0</accession>
<evidence type="ECO:0000313" key="2">
    <source>
        <dbReference type="Proteomes" id="UP000190092"/>
    </source>
</evidence>
<dbReference type="OrthoDB" id="9783136at2"/>
<dbReference type="Pfam" id="PF13759">
    <property type="entry name" value="2OG-FeII_Oxy_5"/>
    <property type="match status" value="1"/>
</dbReference>
<evidence type="ECO:0000313" key="1">
    <source>
        <dbReference type="EMBL" id="SJZ31298.1"/>
    </source>
</evidence>
<gene>
    <name evidence="1" type="ORF">SAMN02745126_00168</name>
</gene>
<protein>
    <recommendedName>
        <fullName evidence="3">2OG-Fe(II) oxygenase</fullName>
    </recommendedName>
</protein>
<dbReference type="RefSeq" id="WP_085931943.1">
    <property type="nucleotide sequence ID" value="NZ_FUWJ01000001.1"/>
</dbReference>
<keyword evidence="2" id="KW-1185">Reference proteome</keyword>
<dbReference type="STRING" id="225324.SAMN02745126_00168"/>
<dbReference type="EMBL" id="FUWJ01000001">
    <property type="protein sequence ID" value="SJZ31298.1"/>
    <property type="molecule type" value="Genomic_DNA"/>
</dbReference>
<evidence type="ECO:0008006" key="3">
    <source>
        <dbReference type="Google" id="ProtNLM"/>
    </source>
</evidence>
<dbReference type="Proteomes" id="UP000190092">
    <property type="component" value="Unassembled WGS sequence"/>
</dbReference>
<proteinExistence type="predicted"/>
<reference evidence="2" key="1">
    <citation type="submission" date="2017-02" db="EMBL/GenBank/DDBJ databases">
        <authorList>
            <person name="Varghese N."/>
            <person name="Submissions S."/>
        </authorList>
    </citation>
    <scope>NUCLEOTIDE SEQUENCE [LARGE SCALE GENOMIC DNA]</scope>
    <source>
        <strain evidence="2">ATCC 27094</strain>
    </source>
</reference>
<dbReference type="InterPro" id="IPR012668">
    <property type="entry name" value="CHP02466"/>
</dbReference>
<dbReference type="Gene3D" id="2.60.120.620">
    <property type="entry name" value="q2cbj1_9rhob like domain"/>
    <property type="match status" value="1"/>
</dbReference>
<dbReference type="AlphaFoldDB" id="A0A1T4JMC0"/>
<name>A0A1T4JMC0_9HYPH</name>
<sequence>MKAATELNALSLFATVIALFDVPDAVSLNAQLRRVIEQRERTHPAGRVRSNLGGWQSSDDMETWGSTAALKLLAFGRNVANRMTTDREGNPGSGPHPGHFAVTWRANMWANINRKDEGNAFHSHPGAFWSGVYYVDDGGIDADPSLGGELEFMDPRGPLPLMLAPHLGYVGSSDLSNTSIQALRPKPGRLVMFPAWLMHQVRPYHGTAERISVAFNLTL</sequence>